<dbReference type="SUPFAM" id="SSF141457">
    <property type="entry name" value="BH3618-like"/>
    <property type="match status" value="1"/>
</dbReference>
<comment type="similarity">
    <text evidence="5">Belongs to the FliW family.</text>
</comment>
<comment type="subcellular location">
    <subcellularLocation>
        <location evidence="5">Cytoplasm</location>
    </subcellularLocation>
</comment>
<dbReference type="PANTHER" id="PTHR39190:SF1">
    <property type="entry name" value="FLAGELLAR ASSEMBLY FACTOR FLIW"/>
    <property type="match status" value="1"/>
</dbReference>
<dbReference type="OrthoDB" id="9801235at2"/>
<evidence type="ECO:0000256" key="2">
    <source>
        <dbReference type="ARBA" id="ARBA00022795"/>
    </source>
</evidence>
<evidence type="ECO:0000256" key="4">
    <source>
        <dbReference type="ARBA" id="ARBA00023186"/>
    </source>
</evidence>
<dbReference type="AlphaFoldDB" id="V2XXZ4"/>
<dbReference type="Gene3D" id="2.30.290.10">
    <property type="entry name" value="BH3618-like"/>
    <property type="match status" value="1"/>
</dbReference>
<dbReference type="Proteomes" id="UP000018227">
    <property type="component" value="Unassembled WGS sequence"/>
</dbReference>
<dbReference type="PANTHER" id="PTHR39190">
    <property type="entry name" value="FLAGELLAR ASSEMBLY FACTOR FLIW"/>
    <property type="match status" value="1"/>
</dbReference>
<dbReference type="EMBL" id="ACIL03000021">
    <property type="protein sequence ID" value="ESL01593.1"/>
    <property type="molecule type" value="Genomic_DNA"/>
</dbReference>
<dbReference type="RefSeq" id="WP_023355993.1">
    <property type="nucleotide sequence ID" value="NZ_KI535371.1"/>
</dbReference>
<sequence length="155" mass="17651">MLTQTRFFGEVDIEEEKILTFDNGIMGFEDMKRWTIIYDIDKGSDGPISWFQSLDLAELALPVISPYSVTAKYEPIVEDELLKPLGEFKDEELVTLLTITIPSEDPSKTTANFKAPLLINPNNRKGIQIIVNNEDYPIKFSIYDSVQKMKAEQGK</sequence>
<dbReference type="HAMAP" id="MF_01185">
    <property type="entry name" value="FliW"/>
    <property type="match status" value="1"/>
</dbReference>
<dbReference type="GO" id="GO:0044780">
    <property type="term" value="P:bacterial-type flagellum assembly"/>
    <property type="evidence" value="ECO:0007669"/>
    <property type="project" value="UniProtKB-UniRule"/>
</dbReference>
<dbReference type="InterPro" id="IPR003775">
    <property type="entry name" value="Flagellar_assembly_factor_FliW"/>
</dbReference>
<accession>V2XXZ4</accession>
<keyword evidence="7" id="KW-1185">Reference proteome</keyword>
<name>V2XXZ4_9FIRM</name>
<keyword evidence="3 5" id="KW-0810">Translation regulation</keyword>
<dbReference type="Pfam" id="PF02623">
    <property type="entry name" value="FliW"/>
    <property type="match status" value="1"/>
</dbReference>
<protein>
    <recommendedName>
        <fullName evidence="5">Flagellar assembly factor FliW</fullName>
    </recommendedName>
</protein>
<dbReference type="STRING" id="592026.GCWU0000282_003154"/>
<reference evidence="6 7" key="1">
    <citation type="submission" date="2013-06" db="EMBL/GenBank/DDBJ databases">
        <authorList>
            <person name="Weinstock G."/>
            <person name="Sodergren E."/>
            <person name="Clifton S."/>
            <person name="Fulton L."/>
            <person name="Fulton B."/>
            <person name="Courtney L."/>
            <person name="Fronick C."/>
            <person name="Harrison M."/>
            <person name="Strong C."/>
            <person name="Farmer C."/>
            <person name="Delahaunty K."/>
            <person name="Markovic C."/>
            <person name="Hall O."/>
            <person name="Minx P."/>
            <person name="Tomlinson C."/>
            <person name="Mitreva M."/>
            <person name="Nelson J."/>
            <person name="Hou S."/>
            <person name="Wollam A."/>
            <person name="Pepin K.H."/>
            <person name="Johnson M."/>
            <person name="Bhonagiri V."/>
            <person name="Nash W.E."/>
            <person name="Warren W."/>
            <person name="Chinwalla A."/>
            <person name="Mardis E.R."/>
            <person name="Wilson R.K."/>
        </authorList>
    </citation>
    <scope>NUCLEOTIDE SEQUENCE [LARGE SCALE GENOMIC DNA]</scope>
    <source>
        <strain evidence="6 7">ATCC 51271</strain>
    </source>
</reference>
<keyword evidence="2 5" id="KW-1005">Bacterial flagellum biogenesis</keyword>
<comment type="function">
    <text evidence="5">Acts as an anti-CsrA protein, binds CsrA and prevents it from repressing translation of its target genes, one of which is flagellin. Binds to flagellin and participates in the assembly of the flagellum.</text>
</comment>
<dbReference type="GO" id="GO:0005737">
    <property type="term" value="C:cytoplasm"/>
    <property type="evidence" value="ECO:0007669"/>
    <property type="project" value="UniProtKB-SubCell"/>
</dbReference>
<comment type="subunit">
    <text evidence="5">Interacts with translational regulator CsrA and flagellin(s).</text>
</comment>
<keyword evidence="4 5" id="KW-0143">Chaperone</keyword>
<keyword evidence="1 5" id="KW-0963">Cytoplasm</keyword>
<organism evidence="6 7">
    <name type="scientific">Catonella morbi ATCC 51271</name>
    <dbReference type="NCBI Taxonomy" id="592026"/>
    <lineage>
        <taxon>Bacteria</taxon>
        <taxon>Bacillati</taxon>
        <taxon>Bacillota</taxon>
        <taxon>Clostridia</taxon>
        <taxon>Lachnospirales</taxon>
        <taxon>Lachnospiraceae</taxon>
        <taxon>Catonella</taxon>
    </lineage>
</organism>
<dbReference type="eggNOG" id="COG1699">
    <property type="taxonomic scope" value="Bacteria"/>
</dbReference>
<evidence type="ECO:0000313" key="7">
    <source>
        <dbReference type="Proteomes" id="UP000018227"/>
    </source>
</evidence>
<comment type="caution">
    <text evidence="6">The sequence shown here is derived from an EMBL/GenBank/DDBJ whole genome shotgun (WGS) entry which is preliminary data.</text>
</comment>
<evidence type="ECO:0000256" key="5">
    <source>
        <dbReference type="HAMAP-Rule" id="MF_01185"/>
    </source>
</evidence>
<evidence type="ECO:0000313" key="6">
    <source>
        <dbReference type="EMBL" id="ESL01593.1"/>
    </source>
</evidence>
<dbReference type="HOGENOM" id="CLU_112356_0_0_9"/>
<gene>
    <name evidence="5" type="primary">fliW</name>
    <name evidence="6" type="ORF">GCWU0000282_003154</name>
</gene>
<dbReference type="InterPro" id="IPR024046">
    <property type="entry name" value="Flagellar_assmbl_FliW_dom_sf"/>
</dbReference>
<dbReference type="GO" id="GO:0006417">
    <property type="term" value="P:regulation of translation"/>
    <property type="evidence" value="ECO:0007669"/>
    <property type="project" value="UniProtKB-KW"/>
</dbReference>
<evidence type="ECO:0000256" key="3">
    <source>
        <dbReference type="ARBA" id="ARBA00022845"/>
    </source>
</evidence>
<proteinExistence type="inferred from homology"/>
<evidence type="ECO:0000256" key="1">
    <source>
        <dbReference type="ARBA" id="ARBA00022490"/>
    </source>
</evidence>